<gene>
    <name evidence="1" type="ORF">AVDCRST_MAG64-191</name>
</gene>
<reference evidence="1" key="1">
    <citation type="submission" date="2020-02" db="EMBL/GenBank/DDBJ databases">
        <authorList>
            <person name="Meier V. D."/>
        </authorList>
    </citation>
    <scope>NUCLEOTIDE SEQUENCE</scope>
    <source>
        <strain evidence="1">AVDCRST_MAG64</strain>
    </source>
</reference>
<evidence type="ECO:0000313" key="1">
    <source>
        <dbReference type="EMBL" id="CAA9374486.1"/>
    </source>
</evidence>
<dbReference type="EMBL" id="CADCUQ010000049">
    <property type="protein sequence ID" value="CAA9374486.1"/>
    <property type="molecule type" value="Genomic_DNA"/>
</dbReference>
<dbReference type="AlphaFoldDB" id="A0A6J4N0X4"/>
<proteinExistence type="predicted"/>
<sequence length="244" mass="27570">MFWPFASTCPVDEPSRRWLDEQLAWLARAFDGEGPVERDLILPTADHFPDPYDGSPDAARTLFDRVCGYMDVEPDRARLAVIDETRGPALINRDGDLMPTAAGLYEEGADRATIHLDRSAFGRPMDLVATMAHELAHLRLMGEGRVDPDRFDNELLTDLTATWLGFGVFLANTPRGDWKSIAGTWPGTALRRPEYMTGPMYALALARIAGLRFEERPAWAAHLRWDARALFRQAMRWQAKQERA</sequence>
<organism evidence="1">
    <name type="scientific">uncultured Phycisphaerae bacterium</name>
    <dbReference type="NCBI Taxonomy" id="904963"/>
    <lineage>
        <taxon>Bacteria</taxon>
        <taxon>Pseudomonadati</taxon>
        <taxon>Planctomycetota</taxon>
        <taxon>Phycisphaerae</taxon>
        <taxon>environmental samples</taxon>
    </lineage>
</organism>
<name>A0A6J4N0X4_9BACT</name>
<accession>A0A6J4N0X4</accession>
<protein>
    <submittedName>
        <fullName evidence="1">Uncharacterized protein</fullName>
    </submittedName>
</protein>